<dbReference type="Pfam" id="PF07687">
    <property type="entry name" value="M20_dimer"/>
    <property type="match status" value="1"/>
</dbReference>
<evidence type="ECO:0000313" key="4">
    <source>
        <dbReference type="Proteomes" id="UP000481030"/>
    </source>
</evidence>
<evidence type="ECO:0000313" key="3">
    <source>
        <dbReference type="EMBL" id="KAB2337269.1"/>
    </source>
</evidence>
<dbReference type="Gene3D" id="3.40.630.10">
    <property type="entry name" value="Zn peptidases"/>
    <property type="match status" value="1"/>
</dbReference>
<dbReference type="GO" id="GO:0016787">
    <property type="term" value="F:hydrolase activity"/>
    <property type="evidence" value="ECO:0007669"/>
    <property type="project" value="UniProtKB-KW"/>
</dbReference>
<feature type="binding site" evidence="1">
    <location>
        <position position="95"/>
    </location>
    <ligand>
        <name>Mn(2+)</name>
        <dbReference type="ChEBI" id="CHEBI:29035"/>
        <label>2</label>
    </ligand>
</feature>
<dbReference type="Pfam" id="PF01546">
    <property type="entry name" value="Peptidase_M20"/>
    <property type="match status" value="1"/>
</dbReference>
<proteinExistence type="predicted"/>
<keyword evidence="1" id="KW-0464">Manganese</keyword>
<organism evidence="3 4">
    <name type="scientific">Cytobacillus depressus</name>
    <dbReference type="NCBI Taxonomy" id="1602942"/>
    <lineage>
        <taxon>Bacteria</taxon>
        <taxon>Bacillati</taxon>
        <taxon>Bacillota</taxon>
        <taxon>Bacilli</taxon>
        <taxon>Bacillales</taxon>
        <taxon>Bacillaceae</taxon>
        <taxon>Cytobacillus</taxon>
    </lineage>
</organism>
<dbReference type="Gene3D" id="3.30.70.360">
    <property type="match status" value="1"/>
</dbReference>
<dbReference type="OrthoDB" id="9776731at2"/>
<evidence type="ECO:0000259" key="2">
    <source>
        <dbReference type="Pfam" id="PF07687"/>
    </source>
</evidence>
<dbReference type="RefSeq" id="WP_151533960.1">
    <property type="nucleotide sequence ID" value="NZ_WBOS01000002.1"/>
</dbReference>
<dbReference type="SUPFAM" id="SSF53187">
    <property type="entry name" value="Zn-dependent exopeptidases"/>
    <property type="match status" value="1"/>
</dbReference>
<gene>
    <name evidence="3" type="ORF">F7731_06535</name>
</gene>
<dbReference type="InterPro" id="IPR002933">
    <property type="entry name" value="Peptidase_M20"/>
</dbReference>
<keyword evidence="3" id="KW-0378">Hydrolase</keyword>
<accession>A0A6L3V9I8</accession>
<dbReference type="GO" id="GO:0046872">
    <property type="term" value="F:metal ion binding"/>
    <property type="evidence" value="ECO:0007669"/>
    <property type="project" value="UniProtKB-KW"/>
</dbReference>
<name>A0A6L3V9I8_9BACI</name>
<keyword evidence="4" id="KW-1185">Reference proteome</keyword>
<dbReference type="SUPFAM" id="SSF55031">
    <property type="entry name" value="Bacterial exopeptidase dimerisation domain"/>
    <property type="match status" value="1"/>
</dbReference>
<dbReference type="InterPro" id="IPR017439">
    <property type="entry name" value="Amidohydrolase"/>
</dbReference>
<protein>
    <submittedName>
        <fullName evidence="3">Amidohydrolase</fullName>
    </submittedName>
</protein>
<dbReference type="PANTHER" id="PTHR11014:SF122">
    <property type="entry name" value="AMIDOHYDROLASE AMHX"/>
    <property type="match status" value="1"/>
</dbReference>
<feature type="domain" description="Peptidase M20 dimerisation" evidence="2">
    <location>
        <begin position="183"/>
        <end position="271"/>
    </location>
</feature>
<sequence length="379" mass="42097">MNQNPISYIDEKREEILRTYQELHQLAEPSWEERKTSAYIREKLTNAGFHVKTFSEHYGLIVDIQGESTDVIALRADMDALIQEVDGEICANHSCGHDGHSTMALYTALALAQSGKSFRHTVRFIFQPAEEKAEGALKMIEAGALENAKFLSGIHVRPALEIPFQKAAPVILHGSTASIQGFIQGTPAHAARPEEGNNPLEAAAFLIQAIRQIRLKDNHKYSIKITELRGGEASNLIPEKVQFTFDLRAETNETMDQLIKKAEHTIKKLAELTETNIEYSLGEYSPAAVRNEKAMELGKSAISAILGEENFVPECPSPGAEDFHFYTLKKADLSATMIALGCDLKPGLHHPKMTFNQDALIYGTKILTSLLLEADKKKW</sequence>
<feature type="binding site" evidence="1">
    <location>
        <position position="97"/>
    </location>
    <ligand>
        <name>Mn(2+)</name>
        <dbReference type="ChEBI" id="CHEBI:29035"/>
        <label>2</label>
    </ligand>
</feature>
<dbReference type="NCBIfam" id="TIGR01891">
    <property type="entry name" value="amidohydrolases"/>
    <property type="match status" value="1"/>
</dbReference>
<keyword evidence="1" id="KW-0479">Metal-binding</keyword>
<dbReference type="PIRSF" id="PIRSF005962">
    <property type="entry name" value="Pept_M20D_amidohydro"/>
    <property type="match status" value="1"/>
</dbReference>
<feature type="binding site" evidence="1">
    <location>
        <position position="349"/>
    </location>
    <ligand>
        <name>Mn(2+)</name>
        <dbReference type="ChEBI" id="CHEBI:29035"/>
        <label>2</label>
    </ligand>
</feature>
<evidence type="ECO:0000256" key="1">
    <source>
        <dbReference type="PIRSR" id="PIRSR005962-1"/>
    </source>
</evidence>
<reference evidence="3 4" key="1">
    <citation type="journal article" date="2016" name="Antonie Van Leeuwenhoek">
        <title>Bacillus depressus sp. nov., isolated from soil of a sunflower field.</title>
        <authorList>
            <person name="Wei X."/>
            <person name="Xin D."/>
            <person name="Xin Y."/>
            <person name="Zhang H."/>
            <person name="Wang T."/>
            <person name="Zhang J."/>
        </authorList>
    </citation>
    <scope>NUCLEOTIDE SEQUENCE [LARGE SCALE GENOMIC DNA]</scope>
    <source>
        <strain evidence="3 4">BZ1</strain>
    </source>
</reference>
<feature type="binding site" evidence="1">
    <location>
        <position position="131"/>
    </location>
    <ligand>
        <name>Mn(2+)</name>
        <dbReference type="ChEBI" id="CHEBI:29035"/>
        <label>2</label>
    </ligand>
</feature>
<dbReference type="InterPro" id="IPR011650">
    <property type="entry name" value="Peptidase_M20_dimer"/>
</dbReference>
<comment type="cofactor">
    <cofactor evidence="1">
        <name>Mn(2+)</name>
        <dbReference type="ChEBI" id="CHEBI:29035"/>
    </cofactor>
    <text evidence="1">The Mn(2+) ion enhances activity.</text>
</comment>
<comment type="caution">
    <text evidence="3">The sequence shown here is derived from an EMBL/GenBank/DDBJ whole genome shotgun (WGS) entry which is preliminary data.</text>
</comment>
<dbReference type="InterPro" id="IPR036264">
    <property type="entry name" value="Bact_exopeptidase_dim_dom"/>
</dbReference>
<dbReference type="AlphaFoldDB" id="A0A6L3V9I8"/>
<dbReference type="EMBL" id="WBOS01000002">
    <property type="protein sequence ID" value="KAB2337269.1"/>
    <property type="molecule type" value="Genomic_DNA"/>
</dbReference>
<dbReference type="Proteomes" id="UP000481030">
    <property type="component" value="Unassembled WGS sequence"/>
</dbReference>
<feature type="binding site" evidence="1">
    <location>
        <position position="155"/>
    </location>
    <ligand>
        <name>Mn(2+)</name>
        <dbReference type="ChEBI" id="CHEBI:29035"/>
        <label>2</label>
    </ligand>
</feature>
<dbReference type="PANTHER" id="PTHR11014">
    <property type="entry name" value="PEPTIDASE M20 FAMILY MEMBER"/>
    <property type="match status" value="1"/>
</dbReference>